<keyword evidence="3" id="KW-1185">Reference proteome</keyword>
<organism evidence="2 3">
    <name type="scientific">Pseudoduganella aquatica</name>
    <dbReference type="NCBI Taxonomy" id="2660641"/>
    <lineage>
        <taxon>Bacteria</taxon>
        <taxon>Pseudomonadati</taxon>
        <taxon>Pseudomonadota</taxon>
        <taxon>Betaproteobacteria</taxon>
        <taxon>Burkholderiales</taxon>
        <taxon>Oxalobacteraceae</taxon>
        <taxon>Telluria group</taxon>
        <taxon>Pseudoduganella</taxon>
    </lineage>
</organism>
<protein>
    <submittedName>
        <fullName evidence="2">Nitrous oxide reductase accessory protein NosL</fullName>
    </submittedName>
</protein>
<dbReference type="AlphaFoldDB" id="A0A7X4KQD2"/>
<feature type="chain" id="PRO_5031095269" evidence="1">
    <location>
        <begin position="41"/>
        <end position="185"/>
    </location>
</feature>
<gene>
    <name evidence="2" type="ORF">GTP77_22855</name>
</gene>
<comment type="caution">
    <text evidence="2">The sequence shown here is derived from an EMBL/GenBank/DDBJ whole genome shotgun (WGS) entry which is preliminary data.</text>
</comment>
<dbReference type="PANTHER" id="PTHR41247:SF1">
    <property type="entry name" value="HTH-TYPE TRANSCRIPTIONAL REPRESSOR YCNK"/>
    <property type="match status" value="1"/>
</dbReference>
<sequence length="185" mass="20164">MNQDYSSATRATRRKLRLRWSGWAATLLLAACGQAVTKLAALEPDSNAACALDGMVLKDFPSSKAQIRYEDGKTDYFCDVMELFSMVLMPDQRRPVAGLYVQDMARAVWDRPMGHWIPAQHAWYVAGSRRAGSMGPTIVPFGTAETARAFAAAEGGRVLRFDQVDSSQLRMAGAGAHGMDHGAAH</sequence>
<evidence type="ECO:0000256" key="1">
    <source>
        <dbReference type="SAM" id="SignalP"/>
    </source>
</evidence>
<dbReference type="RefSeq" id="WP_161074460.1">
    <property type="nucleotide sequence ID" value="NZ_CP086370.1"/>
</dbReference>
<dbReference type="Pfam" id="PF05573">
    <property type="entry name" value="NosL"/>
    <property type="match status" value="1"/>
</dbReference>
<dbReference type="InterPro" id="IPR008719">
    <property type="entry name" value="N2O_reductase_NosL"/>
</dbReference>
<evidence type="ECO:0000313" key="2">
    <source>
        <dbReference type="EMBL" id="MYN10166.1"/>
    </source>
</evidence>
<dbReference type="SUPFAM" id="SSF160387">
    <property type="entry name" value="NosL/MerB-like"/>
    <property type="match status" value="1"/>
</dbReference>
<accession>A0A7X4KQD2</accession>
<proteinExistence type="predicted"/>
<feature type="signal peptide" evidence="1">
    <location>
        <begin position="1"/>
        <end position="40"/>
    </location>
</feature>
<dbReference type="PANTHER" id="PTHR41247">
    <property type="entry name" value="HTH-TYPE TRANSCRIPTIONAL REPRESSOR YCNK"/>
    <property type="match status" value="1"/>
</dbReference>
<dbReference type="EMBL" id="WWCU01000033">
    <property type="protein sequence ID" value="MYN10166.1"/>
    <property type="molecule type" value="Genomic_DNA"/>
</dbReference>
<reference evidence="2 3" key="1">
    <citation type="submission" date="2019-12" db="EMBL/GenBank/DDBJ databases">
        <title>Novel species isolated from a subtropical stream in China.</title>
        <authorList>
            <person name="Lu H."/>
        </authorList>
    </citation>
    <scope>NUCLEOTIDE SEQUENCE [LARGE SCALE GENOMIC DNA]</scope>
    <source>
        <strain evidence="2 3">FT127W</strain>
    </source>
</reference>
<dbReference type="Proteomes" id="UP000450676">
    <property type="component" value="Unassembled WGS sequence"/>
</dbReference>
<dbReference type="Gene3D" id="3.30.70.2050">
    <property type="match status" value="1"/>
</dbReference>
<name>A0A7X4KQD2_9BURK</name>
<dbReference type="Gene3D" id="3.30.70.2060">
    <property type="match status" value="1"/>
</dbReference>
<evidence type="ECO:0000313" key="3">
    <source>
        <dbReference type="Proteomes" id="UP000450676"/>
    </source>
</evidence>
<keyword evidence="1" id="KW-0732">Signal</keyword>